<dbReference type="Proteomes" id="UP000287352">
    <property type="component" value="Unassembled WGS sequence"/>
</dbReference>
<evidence type="ECO:0000256" key="5">
    <source>
        <dbReference type="ARBA" id="ARBA00023194"/>
    </source>
</evidence>
<dbReference type="PANTHER" id="PTHR45398:SF1">
    <property type="entry name" value="ENZYME, PUTATIVE (JCVI)-RELATED"/>
    <property type="match status" value="1"/>
</dbReference>
<dbReference type="InterPro" id="IPR025110">
    <property type="entry name" value="AMP-bd_C"/>
</dbReference>
<keyword evidence="4" id="KW-0597">Phosphoprotein</keyword>
<dbReference type="EMBL" id="BIFR01000002">
    <property type="protein sequence ID" value="GCE14878.1"/>
    <property type="molecule type" value="Genomic_DNA"/>
</dbReference>
<dbReference type="SUPFAM" id="SSF52777">
    <property type="entry name" value="CoA-dependent acyltransferases"/>
    <property type="match status" value="12"/>
</dbReference>
<dbReference type="CDD" id="cd17643">
    <property type="entry name" value="A_NRPS_Cytc1-like"/>
    <property type="match status" value="1"/>
</dbReference>
<dbReference type="GO" id="GO:0003824">
    <property type="term" value="F:catalytic activity"/>
    <property type="evidence" value="ECO:0007669"/>
    <property type="project" value="InterPro"/>
</dbReference>
<dbReference type="SUPFAM" id="SSF56801">
    <property type="entry name" value="Acetyl-CoA synthetase-like"/>
    <property type="match status" value="3"/>
</dbReference>
<keyword evidence="3" id="KW-0596">Phosphopantetheine</keyword>
<feature type="compositionally biased region" description="Polar residues" evidence="7">
    <location>
        <begin position="4051"/>
        <end position="4060"/>
    </location>
</feature>
<dbReference type="CDD" id="cd12117">
    <property type="entry name" value="A_NRPS_Srf_like"/>
    <property type="match status" value="2"/>
</dbReference>
<comment type="caution">
    <text evidence="9">The sequence shown here is derived from an EMBL/GenBank/DDBJ whole genome shotgun (WGS) entry which is preliminary data.</text>
</comment>
<dbReference type="NCBIfam" id="TIGR01733">
    <property type="entry name" value="AA-adenyl-dom"/>
    <property type="match status" value="3"/>
</dbReference>
<evidence type="ECO:0000256" key="2">
    <source>
        <dbReference type="ARBA" id="ARBA00006432"/>
    </source>
</evidence>
<dbReference type="FunFam" id="3.40.50.12780:FF:000012">
    <property type="entry name" value="Non-ribosomal peptide synthetase"/>
    <property type="match status" value="1"/>
</dbReference>
<dbReference type="CDD" id="cd19531">
    <property type="entry name" value="LCL_NRPS-like"/>
    <property type="match status" value="1"/>
</dbReference>
<dbReference type="PROSITE" id="PS50075">
    <property type="entry name" value="CARRIER"/>
    <property type="match status" value="3"/>
</dbReference>
<evidence type="ECO:0000256" key="6">
    <source>
        <dbReference type="SAM" id="Coils"/>
    </source>
</evidence>
<dbReference type="Pfam" id="PF00668">
    <property type="entry name" value="Condensation"/>
    <property type="match status" value="6"/>
</dbReference>
<keyword evidence="5" id="KW-0045">Antibiotic biosynthesis</keyword>
<evidence type="ECO:0000256" key="7">
    <source>
        <dbReference type="SAM" id="MobiDB-lite"/>
    </source>
</evidence>
<dbReference type="InterPro" id="IPR010060">
    <property type="entry name" value="NRPS_synth"/>
</dbReference>
<dbReference type="NCBIfam" id="NF003417">
    <property type="entry name" value="PRK04813.1"/>
    <property type="match status" value="3"/>
</dbReference>
<dbReference type="CDD" id="cd19534">
    <property type="entry name" value="E_NRPS"/>
    <property type="match status" value="3"/>
</dbReference>
<feature type="domain" description="Carrier" evidence="8">
    <location>
        <begin position="4060"/>
        <end position="4134"/>
    </location>
</feature>
<reference evidence="10" key="1">
    <citation type="submission" date="2018-12" db="EMBL/GenBank/DDBJ databases">
        <title>Tengunoibacter tsumagoiensis gen. nov., sp. nov., Dictyobacter kobayashii sp. nov., D. alpinus sp. nov., and D. joshuensis sp. nov. and description of Dictyobacteraceae fam. nov. within the order Ktedonobacterales isolated from Tengu-no-mugimeshi.</title>
        <authorList>
            <person name="Wang C.M."/>
            <person name="Zheng Y."/>
            <person name="Sakai Y."/>
            <person name="Toyoda A."/>
            <person name="Minakuchi Y."/>
            <person name="Abe K."/>
            <person name="Yokota A."/>
            <person name="Yabe S."/>
        </authorList>
    </citation>
    <scope>NUCLEOTIDE SEQUENCE [LARGE SCALE GENOMIC DNA]</scope>
    <source>
        <strain evidence="10">Uno3</strain>
    </source>
</reference>
<evidence type="ECO:0000259" key="8">
    <source>
        <dbReference type="PROSITE" id="PS50075"/>
    </source>
</evidence>
<dbReference type="InterPro" id="IPR010071">
    <property type="entry name" value="AA_adenyl_dom"/>
</dbReference>
<dbReference type="GO" id="GO:0031177">
    <property type="term" value="F:phosphopantetheine binding"/>
    <property type="evidence" value="ECO:0007669"/>
    <property type="project" value="InterPro"/>
</dbReference>
<dbReference type="FunFam" id="1.10.1200.10:FF:000005">
    <property type="entry name" value="Nonribosomal peptide synthetase 1"/>
    <property type="match status" value="3"/>
</dbReference>
<dbReference type="PROSITE" id="PS00455">
    <property type="entry name" value="AMP_BINDING"/>
    <property type="match status" value="3"/>
</dbReference>
<dbReference type="NCBIfam" id="TIGR01720">
    <property type="entry name" value="NRPS-para261"/>
    <property type="match status" value="3"/>
</dbReference>
<dbReference type="Pfam" id="PF00550">
    <property type="entry name" value="PP-binding"/>
    <property type="match status" value="3"/>
</dbReference>
<dbReference type="InterPro" id="IPR045851">
    <property type="entry name" value="AMP-bd_C_sf"/>
</dbReference>
<dbReference type="InterPro" id="IPR001242">
    <property type="entry name" value="Condensation_dom"/>
</dbReference>
<dbReference type="PANTHER" id="PTHR45398">
    <property type="match status" value="1"/>
</dbReference>
<proteinExistence type="inferred from homology"/>
<protein>
    <recommendedName>
        <fullName evidence="8">Carrier domain-containing protein</fullName>
    </recommendedName>
</protein>
<dbReference type="FunFam" id="3.30.300.30:FF:000010">
    <property type="entry name" value="Enterobactin synthetase component F"/>
    <property type="match status" value="3"/>
</dbReference>
<evidence type="ECO:0000256" key="1">
    <source>
        <dbReference type="ARBA" id="ARBA00001957"/>
    </source>
</evidence>
<feature type="coiled-coil region" evidence="6">
    <location>
        <begin position="900"/>
        <end position="930"/>
    </location>
</feature>
<evidence type="ECO:0000256" key="3">
    <source>
        <dbReference type="ARBA" id="ARBA00022450"/>
    </source>
</evidence>
<accession>A0A402A6Y6</accession>
<dbReference type="GO" id="GO:0044550">
    <property type="term" value="P:secondary metabolite biosynthetic process"/>
    <property type="evidence" value="ECO:0007669"/>
    <property type="project" value="UniProtKB-ARBA"/>
</dbReference>
<keyword evidence="6" id="KW-0175">Coiled coil</keyword>
<dbReference type="InterPro" id="IPR009081">
    <property type="entry name" value="PP-bd_ACP"/>
</dbReference>
<name>A0A402A6Y6_9CHLR</name>
<feature type="compositionally biased region" description="Basic and acidic residues" evidence="7">
    <location>
        <begin position="4039"/>
        <end position="4050"/>
    </location>
</feature>
<dbReference type="Gene3D" id="2.30.38.10">
    <property type="entry name" value="Luciferase, Domain 3"/>
    <property type="match status" value="3"/>
</dbReference>
<dbReference type="PROSITE" id="PS00012">
    <property type="entry name" value="PHOSPHOPANTETHEINE"/>
    <property type="match status" value="3"/>
</dbReference>
<dbReference type="GO" id="GO:0043041">
    <property type="term" value="P:amino acid activation for nonribosomal peptide biosynthetic process"/>
    <property type="evidence" value="ECO:0007669"/>
    <property type="project" value="UniProtKB-ARBA"/>
</dbReference>
<evidence type="ECO:0000313" key="9">
    <source>
        <dbReference type="EMBL" id="GCE14878.1"/>
    </source>
</evidence>
<dbReference type="GO" id="GO:0008610">
    <property type="term" value="P:lipid biosynthetic process"/>
    <property type="evidence" value="ECO:0007669"/>
    <property type="project" value="UniProtKB-ARBA"/>
</dbReference>
<evidence type="ECO:0000256" key="4">
    <source>
        <dbReference type="ARBA" id="ARBA00022553"/>
    </source>
</evidence>
<dbReference type="CDD" id="cd19543">
    <property type="entry name" value="DCL_NRPS"/>
    <property type="match status" value="1"/>
</dbReference>
<dbReference type="InterPro" id="IPR006162">
    <property type="entry name" value="Ppantetheine_attach_site"/>
</dbReference>
<dbReference type="InterPro" id="IPR000873">
    <property type="entry name" value="AMP-dep_synth/lig_dom"/>
</dbReference>
<evidence type="ECO:0000313" key="10">
    <source>
        <dbReference type="Proteomes" id="UP000287352"/>
    </source>
</evidence>
<dbReference type="SMART" id="SM00823">
    <property type="entry name" value="PKS_PP"/>
    <property type="match status" value="3"/>
</dbReference>
<dbReference type="Gene3D" id="3.30.300.30">
    <property type="match status" value="3"/>
</dbReference>
<feature type="domain" description="Carrier" evidence="8">
    <location>
        <begin position="1006"/>
        <end position="1080"/>
    </location>
</feature>
<gene>
    <name evidence="9" type="ORF">KTT_47370</name>
</gene>
<dbReference type="Gene3D" id="3.30.559.30">
    <property type="entry name" value="Nonribosomal peptide synthetase, condensation domain"/>
    <property type="match status" value="6"/>
</dbReference>
<comment type="cofactor">
    <cofactor evidence="1">
        <name>pantetheine 4'-phosphate</name>
        <dbReference type="ChEBI" id="CHEBI:47942"/>
    </cofactor>
</comment>
<keyword evidence="10" id="KW-1185">Reference proteome</keyword>
<dbReference type="NCBIfam" id="NF004282">
    <property type="entry name" value="PRK05691.1"/>
    <property type="match status" value="3"/>
</dbReference>
<dbReference type="FunFam" id="3.30.559.10:FF:000012">
    <property type="entry name" value="Non-ribosomal peptide synthetase"/>
    <property type="match status" value="1"/>
</dbReference>
<dbReference type="Pfam" id="PF00501">
    <property type="entry name" value="AMP-binding"/>
    <property type="match status" value="3"/>
</dbReference>
<dbReference type="InterPro" id="IPR020845">
    <property type="entry name" value="AMP-binding_CS"/>
</dbReference>
<dbReference type="Gene3D" id="3.30.559.10">
    <property type="entry name" value="Chloramphenicol acetyltransferase-like domain"/>
    <property type="match status" value="6"/>
</dbReference>
<dbReference type="FunFam" id="2.30.38.10:FF:000001">
    <property type="entry name" value="Non-ribosomal peptide synthetase PvdI"/>
    <property type="match status" value="3"/>
</dbReference>
<dbReference type="Gene3D" id="1.10.1200.10">
    <property type="entry name" value="ACP-like"/>
    <property type="match status" value="3"/>
</dbReference>
<dbReference type="InterPro" id="IPR020806">
    <property type="entry name" value="PKS_PP-bd"/>
</dbReference>
<comment type="similarity">
    <text evidence="2">Belongs to the ATP-dependent AMP-binding enzyme family.</text>
</comment>
<dbReference type="FunFam" id="3.40.50.980:FF:000001">
    <property type="entry name" value="Non-ribosomal peptide synthetase"/>
    <property type="match status" value="3"/>
</dbReference>
<feature type="region of interest" description="Disordered" evidence="7">
    <location>
        <begin position="4037"/>
        <end position="4060"/>
    </location>
</feature>
<dbReference type="GO" id="GO:0017000">
    <property type="term" value="P:antibiotic biosynthetic process"/>
    <property type="evidence" value="ECO:0007669"/>
    <property type="project" value="UniProtKB-KW"/>
</dbReference>
<organism evidence="9 10">
    <name type="scientific">Tengunoibacter tsumagoiensis</name>
    <dbReference type="NCBI Taxonomy" id="2014871"/>
    <lineage>
        <taxon>Bacteria</taxon>
        <taxon>Bacillati</taxon>
        <taxon>Chloroflexota</taxon>
        <taxon>Ktedonobacteria</taxon>
        <taxon>Ktedonobacterales</taxon>
        <taxon>Dictyobacteraceae</taxon>
        <taxon>Tengunoibacter</taxon>
    </lineage>
</organism>
<dbReference type="InterPro" id="IPR036736">
    <property type="entry name" value="ACP-like_sf"/>
</dbReference>
<feature type="domain" description="Carrier" evidence="8">
    <location>
        <begin position="2527"/>
        <end position="2601"/>
    </location>
</feature>
<dbReference type="OrthoDB" id="138057at2"/>
<dbReference type="InterPro" id="IPR023213">
    <property type="entry name" value="CAT-like_dom_sf"/>
</dbReference>
<dbReference type="SUPFAM" id="SSF47336">
    <property type="entry name" value="ACP-like"/>
    <property type="match status" value="3"/>
</dbReference>
<sequence>MSYDELAFSLEQEALFLQLLEEEGMKVEQQTIPLRKNTDPIPLSFTQQRLWFLDQLEPGLALYNMPVAVRLKGSISVSALAQALNEMKRRHDILRTTFTLTEQQALQIIHPYEPAILPLIDLQGLLEGERDMQASRCATEEFQRPFDLTQGPLLRSLVLRLDQNEHVLLLTIHHIISDAWSQGILMSELTTLYAAFEQGQPSPLPDLPLQYADYSVWQRGWLQKEVIEKDLLYWKEQLQGLSDTLELPLDYPRPPIQTFRGGSEHVEISLSLLTGLKQLGQQEDATLFMLLLAAFQILLARYSHQDDIAVGAAIANRTVPELENLLGFFANTLVLRTRLSDVLSYRDAINHTRRVALDAYEHQDVPFEQIVEALQPERSLSHNPLFQVMFTLQNVPFANLDLSDLVWQPLAIENNTAKFDLTLTLVETDQGVVGNLEYNRDLFKASTIHSMLEHFKWLLERLLANPDGNIWNLPLVLPAEAEQMLVQWNETARPYPHEATVPQLFAEQAALRPDAIALVCGQDQISYGELERRANQLAHCLQTLGVGTEVGVGLHVPRGLSQLIALLAIMKAGGHYVPLDPQAPLERLRFQLGQAGVNLLLTDPGLPQLEGAWRSLDLNQLLHESTHLSSEPPQQQAQAQTLAYILFTSGSTGEPKGVAVPHQAIIRLISQNWFAQLDHEQIGLQLAPLAFDASTLELWGSLLHGARLVLLTEQLPALERLAQVVQEQGVSWLWLTAGLFQQVVEYQPEALAGVRQVLAGGDVLGPEPVRALLRAHPGQQVINGYGPTENTTFTCCYPLDNPEQVEAAIPIGRPINQSTVYVLDRHRQPVPIGVIGELYTGGHGLARGYVGRSELTAERFVPHPFSATGGERLYRTGDLVRWRADGVLEYVGRADQQVKIRGYRIELGEIEQALRQQEALRDAIVLAREDAPGIKRLVAYLVVEEHATMDWDTIQASLQERLPEYMVPALHVVLQAFPLTPNGKVDRRALPAPEYAHLADAQSYVAPGNEQEQRLVAIWQQVLGVEQIGVHDNFFSLGGDSILSLQVVARARQQGLVLTPRQLFQSPTIAALAASLTPDSEQSVIEAEQGVVTGSVTLTPIQHWFFEQNQPDPQHWNQAMLLRTPAELSWPLLTETLQALQRQHDVLRLRFAPTPDGWQATHAEELLEVPACHVDLTTIPQEYRLRVMEACADQIQASLNLVHGPIWRAVSFHLGPQQEGRLLLVIHHLVVDGVSWRILLEDLQTAYDQGQRGASIQLPAKTTSWQQWASHLESYAQSEVVSEQLAYWQQQAALPVATLPIDHLEGKNTVASAQSVLIALSQAETQALLQEVPAAYRTQINDVLLTALAQALQQWTGQNNHRINLEGHGREDLFADVDLSRTVGWFTSIYPLVLSLPNDPQDLATALKAIKEQVRAIPSNGIGYGLARYLRSDKDGLREEIAPQISFNYLGQFDQTLAQTALFVPAQESPGMLVSPWGHREHLIEITGSISGGQLRLVWTYSQQVYEQETIDKLAQHYLKALQSLIVHCQSPSAGGYTPSDFPLASLKQSQVDLIYSTYKQIEAIYPLSPLQQGLLFQSLYAPGEGDYITQAQFSFQGSLNCAAFQRAWEQVVDRYSILRTAFLSDLVDDPQQLVLTHVLVPFKLEDWRDVPTDEQERRLNAYLQRDRQQGFVLDHAPLMRLTLIQLEDERYDLLWTHHHLLLDGWSLPLVLQAVGQAYEALVTDRPLRWPAVRPYQDYIAWLARQDQQAAERFWRQSLATLEPAAPLILREPPHPDEITLRRAEHNLLLGFEQTQSLQQSARQQQLTLNTLLLGSWGWLLATLSGQEQIVLGTTLAGRPPEISGNEEMVGLFINTLPLPLHIDGKQTLNTWLQQVQQQQSAMRQYEFTPLQQVQNWSPFPGGQALFETLFVFENYPLPVTAASPSSVQINTARTQEQTPYPLTCVVMPGEQVQLRLLYDQTRFSPETIELLLSRYHQLLTSLPDVLERPIANLTALLDSERTVLLEQWSQQNTPTPRESTVPQLFTEQAAQRPDAIALVCEQDQISYGELERQANQLAHRLQALGVATEVGVGLHVPRGLSQLIALLAILKAGGYYVPLDPQAPLERLRFQLGQAGVRLLLTDPDLPQLEGAWRSLDLSQLLRESEHLSSQPPQQRAQAQTLAYILFTSGSTGEPKGVAVPHHAIIRLVSQNWFAQLDHEQIGLQLAPLAFDASTLELWGSLLQGARLVLLTEQLPALERLAQVVQEQGVSWLWLTAGLFQQVVEYQPEALAGVRQVLAGGDVLGPEPVRALLRAHPGQQVINGYGPTENTTFTCCYPMDDPEQVEAAIPIGRPINQSTVYVLDRHRQPVPIGVIGELYTGGHGLARGYVGRSELTAERFVPHPFSATGGERLYRTGDLVRWRAEGVLEYVGRADQQVKIRGYRIELGEIEQALRQQEAVRDAMVLAREDAPGIKRLVAYLILDEHATLDWDTIQASLQERLPEYMVPALHVVVEAFPLTPNGKIDRRALPAPEYAHLADTQSYVAPGNEQEQRLVAIWQQVLGVEQIGVHDNFFSLGGDSILSLQVVARARQQGLVLTPRQLFQSPTIAALAASLTPDSERSVIEAEQGIVTGSVWLTPIQHWFFEQNQPDPQHWNQAMLLRTPAELSWPVLKQALQALQHQHDVLRLRFASTPDGWQATHAEELLEVPVCHVDLTTIPQEHRLRVIEVCADQIQASLDLTHGPIWRAVSFHLGPQQEGRLLLVIHHLVVDGVSWRILLEDLQTAYQQGQRGASIQLPAKTTSWQQWSRHLESHAQSEVVSEQLTYWQQQATLPVALLPVDHSGGENTVASAQSVLISLNQAETQALLQEVPAAYRTQINDVLLTALAQALQQWTGQSTHRIHLEGHGREDLFADVDLSRTVGWFTSIYPLVLSLPQDPQDSATALKAIKEQVRAIPSNGIGYGLARYLRSDKDGLREEIAPQISFNYLGQFDQTLNQTALFVPAQEPSGLAISPRGHREHLIEINGSISGGQLHLIWTYSQQVHEQETINRLAQHYLQALQALIAHCQSPAAGGYTPSDFPLVKLSQAQLDAILSSDQGGIEAIYPLSPLQQGLLFQSLYAPGEGDYIIQVRLTLRGELRTGTFIDAWQQVMKRHAILRTGFVWEEVVQPLQVVHQHVSLPYEQHDWSALSLDERTERLQLYLRADRIQGFDLTQAPLMRLTIVRTDEDSHEIVWTHHHLLLDGWSLPVLLQEIFALYEASVANRRLTLRDVTSNQDYMAWLARQDMRSAEQFWRQNLAGFSAPTQLDLERPSGHSSTIEDRHGMHYLALPKELTSALQEMARQQHLTLNTLVLGAWALLLSRYSDHDDIVVGSTVSGRPAELSGVETMVGLFINTLPVRVKLPAGQPLRSWLRGLQEQQSELRQYEYTPLAQVQSWSELPRGQQLFESLLVFENYPIDSSMLSKEVQGGQASLQLQTMNVKEQSAQPLMLVCTPGQQLSLQLMYQRTHFSDLAVEQMLRHLQTLLTAMAAQPDVSLARIAMQPPQALSTWTQSIPVTGGLHDRFERQQQQTPDAIALVFEDQQLTYRELNQRANQLAHHLRGLGVGPDGLVGLAVERSLEMLVGILGILKAGGAYVPLDPSYPQERLAFLMADAQIQVLLTQDPVLARLPEYTGPTLCMDRDWPLISHQSESTPQVLSDEGHLAYIIYTSGSTGRPKGVLVNHSNVLRLFESMPEPIHFSSSDAWTLFHSYAFDFSVWEMWGALLNGGRLEVVPFWVSRSPDSFHLLLCEKGITVLNQTPSAFRQLQAIDELQETSPNFALRYVIFGGEALELASLSPWVQRHGDAQPLLVNMYGITETTVHVTTRILRRSDIESAPGSLIGTPLADLKLYVLDRHYHPVPAGVTGELYVGGSGLARGYLNRTELTSERFIPNPYGQLGERLYKTGDLARYRADGELEYRGRADEQVKVRGFRIELGEIESVLAQHPQVREGVVVFRQAANGVKRLVAYIVPIAQAPAETLVADVRSYMQQRLPDYMLPAVLVTLQHMPLTPNGKIDRRALPEPEQRSTGTDEQQLPQTEIEKRLALVWRQVLGIGQVGIHENFFTLGGDSILSIQVVSLARQEGIYLTPRQLFQHPTISELATVVGTIVKVEAEQGIVTGELPLTPIQQWFFEQEQPDPHHWNQAMLLTSSHALDPAILRLAVAELLRHHDVLRLRFEHQDGNWRQRNSGLSSAIPFQILDLSAVPVAEREQAIATKATEVQASLDLTHGPVLRVAYLQFAAHEPGRLLIAIHHLAVDGVSWRILLEDLQTAYQQILQGNETVQLPPKTTSYQQWAQQLQSYAQTDRVRQELSHWQRQAEKQTTSLPRDHAQGSNTIASTQTISLSLSEQETSALLHQVPQAYHTQINDVLLTAFALAFIRWTGQRAITVHLEGHGREEIIEGIDLSRTVGWFTSIYPVRLEPGTEAQPIEALKAIKEQLRQIPRHGIGYGLLRYLNGAIQGSEQVQSMVEAEVSFNYLGQFDQVLHTDSLLQPATESSGSAVSTRGYRTHLVDMNSSIYGGRLQLIWSYSQNIHRQETIQALAQDYLQLLQKLISLCLAPEAGGYTPSDFPEAEVNQKDLDKLLNRLGQKKKRQK</sequence>
<dbReference type="Gene3D" id="3.40.50.980">
    <property type="match status" value="6"/>
</dbReference>
<dbReference type="Pfam" id="PF13193">
    <property type="entry name" value="AMP-binding_C"/>
    <property type="match status" value="3"/>
</dbReference>